<gene>
    <name evidence="2" type="ORF">P280DRAFT_91872</name>
</gene>
<keyword evidence="3" id="KW-1185">Reference proteome</keyword>
<evidence type="ECO:0000313" key="3">
    <source>
        <dbReference type="Proteomes" id="UP000799753"/>
    </source>
</evidence>
<feature type="compositionally biased region" description="Polar residues" evidence="1">
    <location>
        <begin position="116"/>
        <end position="129"/>
    </location>
</feature>
<feature type="region of interest" description="Disordered" evidence="1">
    <location>
        <begin position="376"/>
        <end position="402"/>
    </location>
</feature>
<dbReference type="EMBL" id="MU006791">
    <property type="protein sequence ID" value="KAF2638136.1"/>
    <property type="molecule type" value="Genomic_DNA"/>
</dbReference>
<feature type="region of interest" description="Disordered" evidence="1">
    <location>
        <begin position="295"/>
        <end position="325"/>
    </location>
</feature>
<protein>
    <submittedName>
        <fullName evidence="2">Uncharacterized protein</fullName>
    </submittedName>
</protein>
<dbReference type="AlphaFoldDB" id="A0A6A6RRQ4"/>
<organism evidence="2 3">
    <name type="scientific">Massarina eburnea CBS 473.64</name>
    <dbReference type="NCBI Taxonomy" id="1395130"/>
    <lineage>
        <taxon>Eukaryota</taxon>
        <taxon>Fungi</taxon>
        <taxon>Dikarya</taxon>
        <taxon>Ascomycota</taxon>
        <taxon>Pezizomycotina</taxon>
        <taxon>Dothideomycetes</taxon>
        <taxon>Pleosporomycetidae</taxon>
        <taxon>Pleosporales</taxon>
        <taxon>Massarineae</taxon>
        <taxon>Massarinaceae</taxon>
        <taxon>Massarina</taxon>
    </lineage>
</organism>
<feature type="compositionally biased region" description="Basic and acidic residues" evidence="1">
    <location>
        <begin position="304"/>
        <end position="325"/>
    </location>
</feature>
<sequence length="456" mass="50206">MKRLREALRRDLDYACLDGDADDLDECCDYDYDYDYDYDPGRRAVKRQRIEKIAANCLKGKRPLIASAALRGPFDKGWKNPWARPLRDPPATVDISVNNNPSWLRRQPASGVDFSTPRNNGNSDPSPTRTKLPLRPNHSPPISPLEPHHGWRCSASRPATVLKSPAPPPHSSFTPINTRQHSSSMLRSHDASPSILEGHRAATELALQAVEKAKARHLSAADIHRAAEKCGQSVPKSSAKSSAKSKSVRKKRAAKSTGPDFVTSPIFNASSGFVYRRVGEVLSKDARKLEPLPMTFDSSSAADKAPDTAHAVPDKRQQELTPVQERRIGARRDIYDFPESPDGREPRQILNSRLSDFSTQAAMLQAHREFMESTVSSATLEKTPRASLPSPDDTPHIGSHAPAFTSFSAFNAELEKEHPPDTATEEALLNTQDLFAAASPFAFSTVWLQNGILNPG</sequence>
<accession>A0A6A6RRQ4</accession>
<feature type="compositionally biased region" description="Low complexity" evidence="1">
    <location>
        <begin position="236"/>
        <end position="245"/>
    </location>
</feature>
<feature type="region of interest" description="Disordered" evidence="1">
    <location>
        <begin position="227"/>
        <end position="261"/>
    </location>
</feature>
<name>A0A6A6RRQ4_9PLEO</name>
<reference evidence="2" key="1">
    <citation type="journal article" date="2020" name="Stud. Mycol.">
        <title>101 Dothideomycetes genomes: a test case for predicting lifestyles and emergence of pathogens.</title>
        <authorList>
            <person name="Haridas S."/>
            <person name="Albert R."/>
            <person name="Binder M."/>
            <person name="Bloem J."/>
            <person name="Labutti K."/>
            <person name="Salamov A."/>
            <person name="Andreopoulos B."/>
            <person name="Baker S."/>
            <person name="Barry K."/>
            <person name="Bills G."/>
            <person name="Bluhm B."/>
            <person name="Cannon C."/>
            <person name="Castanera R."/>
            <person name="Culley D."/>
            <person name="Daum C."/>
            <person name="Ezra D."/>
            <person name="Gonzalez J."/>
            <person name="Henrissat B."/>
            <person name="Kuo A."/>
            <person name="Liang C."/>
            <person name="Lipzen A."/>
            <person name="Lutzoni F."/>
            <person name="Magnuson J."/>
            <person name="Mondo S."/>
            <person name="Nolan M."/>
            <person name="Ohm R."/>
            <person name="Pangilinan J."/>
            <person name="Park H.-J."/>
            <person name="Ramirez L."/>
            <person name="Alfaro M."/>
            <person name="Sun H."/>
            <person name="Tritt A."/>
            <person name="Yoshinaga Y."/>
            <person name="Zwiers L.-H."/>
            <person name="Turgeon B."/>
            <person name="Goodwin S."/>
            <person name="Spatafora J."/>
            <person name="Crous P."/>
            <person name="Grigoriev I."/>
        </authorList>
    </citation>
    <scope>NUCLEOTIDE SEQUENCE</scope>
    <source>
        <strain evidence="2">CBS 473.64</strain>
    </source>
</reference>
<dbReference type="Proteomes" id="UP000799753">
    <property type="component" value="Unassembled WGS sequence"/>
</dbReference>
<dbReference type="OrthoDB" id="5419922at2759"/>
<feature type="region of interest" description="Disordered" evidence="1">
    <location>
        <begin position="81"/>
        <end position="192"/>
    </location>
</feature>
<proteinExistence type="predicted"/>
<evidence type="ECO:0000256" key="1">
    <source>
        <dbReference type="SAM" id="MobiDB-lite"/>
    </source>
</evidence>
<feature type="compositionally biased region" description="Polar residues" evidence="1">
    <location>
        <begin position="171"/>
        <end position="186"/>
    </location>
</feature>
<evidence type="ECO:0000313" key="2">
    <source>
        <dbReference type="EMBL" id="KAF2638136.1"/>
    </source>
</evidence>